<reference evidence="7 8" key="1">
    <citation type="submission" date="2023-07" db="EMBL/GenBank/DDBJ databases">
        <title>Sequencing the genomes of 1000 actinobacteria strains.</title>
        <authorList>
            <person name="Klenk H.-P."/>
        </authorList>
    </citation>
    <scope>NUCLEOTIDE SEQUENCE [LARGE SCALE GENOMIC DNA]</scope>
    <source>
        <strain evidence="7 8">DSM 44109</strain>
    </source>
</reference>
<accession>A0ABT9RLX0</accession>
<dbReference type="SUPFAM" id="SSF53383">
    <property type="entry name" value="PLP-dependent transferases"/>
    <property type="match status" value="1"/>
</dbReference>
<dbReference type="EC" id="4.1.1.28" evidence="7"/>
<dbReference type="PANTHER" id="PTHR11999">
    <property type="entry name" value="GROUP II PYRIDOXAL-5-PHOSPHATE DECARBOXYLASE"/>
    <property type="match status" value="1"/>
</dbReference>
<keyword evidence="4 6" id="KW-0663">Pyridoxal phosphate</keyword>
<evidence type="ECO:0000313" key="8">
    <source>
        <dbReference type="Proteomes" id="UP001230426"/>
    </source>
</evidence>
<dbReference type="RefSeq" id="WP_306876118.1">
    <property type="nucleotide sequence ID" value="NZ_JAUSRB010000003.1"/>
</dbReference>
<dbReference type="InterPro" id="IPR002129">
    <property type="entry name" value="PyrdxlP-dep_de-COase"/>
</dbReference>
<dbReference type="Gene3D" id="3.90.1150.10">
    <property type="entry name" value="Aspartate Aminotransferase, domain 1"/>
    <property type="match status" value="1"/>
</dbReference>
<keyword evidence="8" id="KW-1185">Reference proteome</keyword>
<protein>
    <submittedName>
        <fullName evidence="7">Aromatic-L-amino-acid decarboxylase</fullName>
        <ecNumber evidence="7">4.1.1.28</ecNumber>
    </submittedName>
</protein>
<dbReference type="InterPro" id="IPR015422">
    <property type="entry name" value="PyrdxlP-dep_Trfase_small"/>
</dbReference>
<dbReference type="EMBL" id="JAUSRB010000003">
    <property type="protein sequence ID" value="MDP9870288.1"/>
    <property type="molecule type" value="Genomic_DNA"/>
</dbReference>
<comment type="caution">
    <text evidence="7">The sequence shown here is derived from an EMBL/GenBank/DDBJ whole genome shotgun (WGS) entry which is preliminary data.</text>
</comment>
<dbReference type="InterPro" id="IPR015424">
    <property type="entry name" value="PyrdxlP-dep_Trfase"/>
</dbReference>
<evidence type="ECO:0000256" key="2">
    <source>
        <dbReference type="ARBA" id="ARBA00009533"/>
    </source>
</evidence>
<dbReference type="InterPro" id="IPR015421">
    <property type="entry name" value="PyrdxlP-dep_Trfase_major"/>
</dbReference>
<dbReference type="Pfam" id="PF00282">
    <property type="entry name" value="Pyridoxal_deC"/>
    <property type="match status" value="1"/>
</dbReference>
<dbReference type="PANTHER" id="PTHR11999:SF70">
    <property type="entry name" value="MIP05841P"/>
    <property type="match status" value="1"/>
</dbReference>
<evidence type="ECO:0000256" key="5">
    <source>
        <dbReference type="ARBA" id="ARBA00023239"/>
    </source>
</evidence>
<dbReference type="GO" id="GO:0004058">
    <property type="term" value="F:aromatic-L-amino-acid decarboxylase activity"/>
    <property type="evidence" value="ECO:0007669"/>
    <property type="project" value="UniProtKB-EC"/>
</dbReference>
<dbReference type="InterPro" id="IPR010977">
    <property type="entry name" value="Aromatic_deC"/>
</dbReference>
<proteinExistence type="inferred from homology"/>
<keyword evidence="5 6" id="KW-0456">Lyase</keyword>
<keyword evidence="3" id="KW-0210">Decarboxylase</keyword>
<comment type="cofactor">
    <cofactor evidence="1 6">
        <name>pyridoxal 5'-phosphate</name>
        <dbReference type="ChEBI" id="CHEBI:597326"/>
    </cofactor>
</comment>
<evidence type="ECO:0000256" key="6">
    <source>
        <dbReference type="RuleBase" id="RU000382"/>
    </source>
</evidence>
<evidence type="ECO:0000256" key="1">
    <source>
        <dbReference type="ARBA" id="ARBA00001933"/>
    </source>
</evidence>
<comment type="similarity">
    <text evidence="2 6">Belongs to the group II decarboxylase family.</text>
</comment>
<gene>
    <name evidence="7" type="ORF">J2S55_009626</name>
</gene>
<name>A0ABT9RLX0_9ACTN</name>
<dbReference type="Proteomes" id="UP001230426">
    <property type="component" value="Unassembled WGS sequence"/>
</dbReference>
<evidence type="ECO:0000256" key="4">
    <source>
        <dbReference type="ARBA" id="ARBA00022898"/>
    </source>
</evidence>
<dbReference type="PRINTS" id="PR00800">
    <property type="entry name" value="YHDCRBOXLASE"/>
</dbReference>
<evidence type="ECO:0000313" key="7">
    <source>
        <dbReference type="EMBL" id="MDP9870288.1"/>
    </source>
</evidence>
<dbReference type="Gene3D" id="3.40.640.10">
    <property type="entry name" value="Type I PLP-dependent aspartate aminotransferase-like (Major domain)"/>
    <property type="match status" value="1"/>
</dbReference>
<sequence length="468" mass="49771">MSLFPLEPSGDELAAMMTSATSFVSDFVGSLNEAPAVDLDVSDRMRVDLLAPPGDHAGDFDGLLETFRQAASKAVETAGPGCFAYFPGGGLFASAVAELLASTVNRYTGSGAMAPALVAMEHGVIRWLCGVFGLPQTAGGLLTSGASGGTLSALLAARQELLGGPPGTGTVYVTEHTHHSVAKAARIAGFAPDQLRTVPVTADHRMDPGAVEELVAADRAAGRRPFLLVGTAGTTNTGTIDPLADLADVAGRQGLWFHVDAAYGGAFQLTSRGRAKLSGIERADSITLDPHKSLFLPYGTGVLLTRDVRTLAAAQGADAAYLQDLQLDSRLPNYADLGTELSRPFRGLRLWLPLHLYGVDAFRATLDEKLDLAQVVHRELLDMPLLETPAPDLTVLTFRAPGGDAVNRRLLETIHASRRVALTSTQIQDRFTLRLCVLNHRTHRAHVDEAMKIVRDASWSVVDRKIAV</sequence>
<organism evidence="7 8">
    <name type="scientific">Streptosporangium brasiliense</name>
    <dbReference type="NCBI Taxonomy" id="47480"/>
    <lineage>
        <taxon>Bacteria</taxon>
        <taxon>Bacillati</taxon>
        <taxon>Actinomycetota</taxon>
        <taxon>Actinomycetes</taxon>
        <taxon>Streptosporangiales</taxon>
        <taxon>Streptosporangiaceae</taxon>
        <taxon>Streptosporangium</taxon>
    </lineage>
</organism>
<evidence type="ECO:0000256" key="3">
    <source>
        <dbReference type="ARBA" id="ARBA00022793"/>
    </source>
</evidence>